<evidence type="ECO:0000256" key="2">
    <source>
        <dbReference type="ARBA" id="ARBA00008661"/>
    </source>
</evidence>
<keyword evidence="4" id="KW-0808">Transferase</keyword>
<dbReference type="Proteomes" id="UP000663855">
    <property type="component" value="Unassembled WGS sequence"/>
</dbReference>
<dbReference type="AlphaFoldDB" id="A0A815VGC0"/>
<evidence type="ECO:0000256" key="9">
    <source>
        <dbReference type="ARBA" id="ARBA00037847"/>
    </source>
</evidence>
<dbReference type="Pfam" id="PF02434">
    <property type="entry name" value="Fringe"/>
    <property type="match status" value="1"/>
</dbReference>
<dbReference type="InterPro" id="IPR003378">
    <property type="entry name" value="Fringe-like_glycosylTrfase"/>
</dbReference>
<evidence type="ECO:0000259" key="11">
    <source>
        <dbReference type="Pfam" id="PF02434"/>
    </source>
</evidence>
<keyword evidence="8 10" id="KW-0472">Membrane</keyword>
<evidence type="ECO:0000256" key="4">
    <source>
        <dbReference type="ARBA" id="ARBA00022679"/>
    </source>
</evidence>
<dbReference type="GO" id="GO:0016757">
    <property type="term" value="F:glycosyltransferase activity"/>
    <property type="evidence" value="ECO:0007669"/>
    <property type="project" value="UniProtKB-KW"/>
</dbReference>
<evidence type="ECO:0000256" key="8">
    <source>
        <dbReference type="ARBA" id="ARBA00023136"/>
    </source>
</evidence>
<name>A0A815VGC0_9BILA</name>
<evidence type="ECO:0000256" key="1">
    <source>
        <dbReference type="ARBA" id="ARBA00004606"/>
    </source>
</evidence>
<comment type="subcellular location">
    <subcellularLocation>
        <location evidence="9">Endomembrane system</location>
        <topology evidence="9">Single-pass membrane protein</topology>
    </subcellularLocation>
    <subcellularLocation>
        <location evidence="1">Membrane</location>
        <topology evidence="1">Single-pass type II membrane protein</topology>
    </subcellularLocation>
</comment>
<evidence type="ECO:0000256" key="3">
    <source>
        <dbReference type="ARBA" id="ARBA00022676"/>
    </source>
</evidence>
<keyword evidence="5 10" id="KW-0812">Transmembrane</keyword>
<accession>A0A815VGC0</accession>
<feature type="transmembrane region" description="Helical" evidence="10">
    <location>
        <begin position="12"/>
        <end position="32"/>
    </location>
</feature>
<dbReference type="PANTHER" id="PTHR10811">
    <property type="entry name" value="FRINGE-RELATED"/>
    <property type="match status" value="1"/>
</dbReference>
<dbReference type="Gene3D" id="3.90.550.50">
    <property type="match status" value="1"/>
</dbReference>
<reference evidence="12" key="1">
    <citation type="submission" date="2021-02" db="EMBL/GenBank/DDBJ databases">
        <authorList>
            <person name="Nowell W R."/>
        </authorList>
    </citation>
    <scope>NUCLEOTIDE SEQUENCE</scope>
</reference>
<evidence type="ECO:0000256" key="10">
    <source>
        <dbReference type="SAM" id="Phobius"/>
    </source>
</evidence>
<evidence type="ECO:0000256" key="7">
    <source>
        <dbReference type="ARBA" id="ARBA00022989"/>
    </source>
</evidence>
<dbReference type="PROSITE" id="PS51257">
    <property type="entry name" value="PROKAR_LIPOPROTEIN"/>
    <property type="match status" value="1"/>
</dbReference>
<keyword evidence="7 10" id="KW-1133">Transmembrane helix</keyword>
<comment type="similarity">
    <text evidence="2">Belongs to the glycosyltransferase 31 family.</text>
</comment>
<evidence type="ECO:0000256" key="6">
    <source>
        <dbReference type="ARBA" id="ARBA00022968"/>
    </source>
</evidence>
<keyword evidence="6" id="KW-0735">Signal-anchor</keyword>
<evidence type="ECO:0000313" key="13">
    <source>
        <dbReference type="Proteomes" id="UP000663855"/>
    </source>
</evidence>
<gene>
    <name evidence="12" type="ORF">CJN711_LOCUS28965</name>
</gene>
<organism evidence="12 13">
    <name type="scientific">Rotaria magnacalcarata</name>
    <dbReference type="NCBI Taxonomy" id="392030"/>
    <lineage>
        <taxon>Eukaryota</taxon>
        <taxon>Metazoa</taxon>
        <taxon>Spiralia</taxon>
        <taxon>Gnathifera</taxon>
        <taxon>Rotifera</taxon>
        <taxon>Eurotatoria</taxon>
        <taxon>Bdelloidea</taxon>
        <taxon>Philodinida</taxon>
        <taxon>Philodinidae</taxon>
        <taxon>Rotaria</taxon>
    </lineage>
</organism>
<proteinExistence type="inferred from homology"/>
<protein>
    <recommendedName>
        <fullName evidence="11">Fringe-like glycosyltransferase domain-containing protein</fullName>
    </recommendedName>
</protein>
<keyword evidence="3" id="KW-0328">Glycosyltransferase</keyword>
<dbReference type="GO" id="GO:0012505">
    <property type="term" value="C:endomembrane system"/>
    <property type="evidence" value="ECO:0007669"/>
    <property type="project" value="UniProtKB-SubCell"/>
</dbReference>
<comment type="caution">
    <text evidence="12">The sequence shown here is derived from an EMBL/GenBank/DDBJ whole genome shotgun (WGS) entry which is preliminary data.</text>
</comment>
<dbReference type="EMBL" id="CAJNOV010013683">
    <property type="protein sequence ID" value="CAF1529834.1"/>
    <property type="molecule type" value="Genomic_DNA"/>
</dbReference>
<sequence>MRGFSLIVRQYSFLWSIMISIWIIIYLLILSLSSCASQSKKNNNTNSDIYSYFKVKSSNVDRIPTTLPTHGILLVIRTSNYTQRYRMPVILKTWFQFSPDTTYITTNGDAKYFHQFLSKQYHDHLHSTNCKQAHVIRALCCQSASEFQIYFENKNKYRWLCRFDDDQYVNVPLLIHYLKQFSPDTQPLYIGKPSMQEPKHGHGIDFWFATYGGGVCFSRSLLEMIHNDVQPNENFMKGCISTNYPDDTHIAYILRVKYNINLTVANDFHHHIERNLFTNLTSPSNIDQAITLGFKGSNVPRFVPLVKNDVFHMQTLHCLLYPDVNCTRLLRILINKFYEDNKS</sequence>
<evidence type="ECO:0000256" key="5">
    <source>
        <dbReference type="ARBA" id="ARBA00022692"/>
    </source>
</evidence>
<evidence type="ECO:0000313" key="12">
    <source>
        <dbReference type="EMBL" id="CAF1529834.1"/>
    </source>
</evidence>
<dbReference type="GO" id="GO:0016020">
    <property type="term" value="C:membrane"/>
    <property type="evidence" value="ECO:0007669"/>
    <property type="project" value="UniProtKB-SubCell"/>
</dbReference>
<feature type="domain" description="Fringe-like glycosyltransferase" evidence="11">
    <location>
        <begin position="69"/>
        <end position="298"/>
    </location>
</feature>